<dbReference type="InterPro" id="IPR008145">
    <property type="entry name" value="GK/Ca_channel_bsu"/>
</dbReference>
<feature type="domain" description="Guanylate kinase-like" evidence="7">
    <location>
        <begin position="21"/>
        <end position="197"/>
    </location>
</feature>
<comment type="similarity">
    <text evidence="6">Belongs to the ribose 1,5-bisphosphokinase family.</text>
</comment>
<dbReference type="PANTHER" id="PTHR23117">
    <property type="entry name" value="GUANYLATE KINASE-RELATED"/>
    <property type="match status" value="1"/>
</dbReference>
<dbReference type="PROSITE" id="PS50052">
    <property type="entry name" value="GUANYLATE_KINASE_2"/>
    <property type="match status" value="1"/>
</dbReference>
<evidence type="ECO:0000313" key="9">
    <source>
        <dbReference type="Proteomes" id="UP000238563"/>
    </source>
</evidence>
<name>A0A2S9JZV2_9HYPH</name>
<evidence type="ECO:0000256" key="6">
    <source>
        <dbReference type="HAMAP-Rule" id="MF_00836"/>
    </source>
</evidence>
<reference evidence="8 9" key="1">
    <citation type="submission" date="2018-02" db="EMBL/GenBank/DDBJ databases">
        <title>The draft genome of Phyllobacterium myrsinacearum DSM5892.</title>
        <authorList>
            <person name="Li L."/>
            <person name="Liu L."/>
            <person name="Zhang X."/>
            <person name="Wang T."/>
        </authorList>
    </citation>
    <scope>NUCLEOTIDE SEQUENCE [LARGE SCALE GENOMIC DNA]</scope>
    <source>
        <strain evidence="8 9">DSM 5892</strain>
    </source>
</reference>
<dbReference type="HAMAP" id="MF_00836">
    <property type="entry name" value="PhnN"/>
    <property type="match status" value="1"/>
</dbReference>
<dbReference type="Proteomes" id="UP000238563">
    <property type="component" value="Unassembled WGS sequence"/>
</dbReference>
<sequence length="209" mass="22278">MMAAATIERALNPASAPLRNGVFVAVVGPSGAGKDTIMDFARDALRGQPDFHFVRRVVTRPSTVDAEDHDSLGEEEFLAAQRAGAFCHCWEAHGLRYGLPVSVDQKVEQGAVAIANVSRGVLPALRQSYANFIVVHITASPEVLAQRLAARGREDAEEIKRRLMRAAPNPCDPSDAVMIDNSGEVAVAGSAFVAVLRKSSAFAAVSEQI</sequence>
<gene>
    <name evidence="6 8" type="primary">phnN</name>
    <name evidence="8" type="ORF">C5750_02960</name>
</gene>
<dbReference type="InterPro" id="IPR008144">
    <property type="entry name" value="Guanylate_kin-like_dom"/>
</dbReference>
<comment type="pathway">
    <text evidence="2 6">Metabolic intermediate biosynthesis; 5-phospho-alpha-D-ribose 1-diphosphate biosynthesis; 5-phospho-alpha-D-ribose 1-diphosphate from D-ribose 5-phosphate (route II): step 3/3.</text>
</comment>
<comment type="function">
    <text evidence="6">Catalyzes the phosphorylation of ribose 1,5-bisphosphate to 5-phospho-D-ribosyl alpha-1-diphosphate (PRPP).</text>
</comment>
<dbReference type="RefSeq" id="WP_105733084.1">
    <property type="nucleotide sequence ID" value="NZ_PVBT01000001.1"/>
</dbReference>
<keyword evidence="3 6" id="KW-0808">Transferase</keyword>
<evidence type="ECO:0000313" key="8">
    <source>
        <dbReference type="EMBL" id="PRD58860.1"/>
    </source>
</evidence>
<dbReference type="GO" id="GO:0019634">
    <property type="term" value="P:organic phosphonate metabolic process"/>
    <property type="evidence" value="ECO:0007669"/>
    <property type="project" value="UniProtKB-UniRule"/>
</dbReference>
<keyword evidence="5 6" id="KW-0067">ATP-binding</keyword>
<accession>A0A2S9JZV2</accession>
<dbReference type="EC" id="2.7.4.23" evidence="6"/>
<dbReference type="GO" id="GO:0033863">
    <property type="term" value="F:ribose 1,5-bisphosphate phosphokinase activity"/>
    <property type="evidence" value="ECO:0007669"/>
    <property type="project" value="UniProtKB-UniRule"/>
</dbReference>
<organism evidence="8 9">
    <name type="scientific">Phyllobacterium myrsinacearum</name>
    <dbReference type="NCBI Taxonomy" id="28101"/>
    <lineage>
        <taxon>Bacteria</taxon>
        <taxon>Pseudomonadati</taxon>
        <taxon>Pseudomonadota</taxon>
        <taxon>Alphaproteobacteria</taxon>
        <taxon>Hyphomicrobiales</taxon>
        <taxon>Phyllobacteriaceae</taxon>
        <taxon>Phyllobacterium</taxon>
    </lineage>
</organism>
<dbReference type="PANTHER" id="PTHR23117:SF8">
    <property type="entry name" value="RIBOSE 1,5-BISPHOSPHATE PHOSPHOKINASE PHNN"/>
    <property type="match status" value="1"/>
</dbReference>
<evidence type="ECO:0000256" key="2">
    <source>
        <dbReference type="ARBA" id="ARBA00005069"/>
    </source>
</evidence>
<keyword evidence="8" id="KW-0418">Kinase</keyword>
<comment type="caution">
    <text evidence="8">The sequence shown here is derived from an EMBL/GenBank/DDBJ whole genome shotgun (WGS) entry which is preliminary data.</text>
</comment>
<comment type="catalytic activity">
    <reaction evidence="1 6">
        <text>alpha-D-ribose 1,5-bisphosphate + ATP = 5-phospho-alpha-D-ribose 1-diphosphate + ADP</text>
        <dbReference type="Rhea" id="RHEA:20109"/>
        <dbReference type="ChEBI" id="CHEBI:30616"/>
        <dbReference type="ChEBI" id="CHEBI:58017"/>
        <dbReference type="ChEBI" id="CHEBI:68688"/>
        <dbReference type="ChEBI" id="CHEBI:456216"/>
        <dbReference type="EC" id="2.7.4.23"/>
    </reaction>
</comment>
<protein>
    <recommendedName>
        <fullName evidence="6">Ribose 1,5-bisphosphate phosphokinase PhnN</fullName>
        <ecNumber evidence="6">2.7.4.23</ecNumber>
    </recommendedName>
    <alternativeName>
        <fullName evidence="6">Ribose 1,5-bisphosphokinase</fullName>
    </alternativeName>
</protein>
<evidence type="ECO:0000256" key="3">
    <source>
        <dbReference type="ARBA" id="ARBA00022679"/>
    </source>
</evidence>
<dbReference type="Gene3D" id="3.40.50.300">
    <property type="entry name" value="P-loop containing nucleotide triphosphate hydrolases"/>
    <property type="match status" value="1"/>
</dbReference>
<dbReference type="EMBL" id="PVBT01000001">
    <property type="protein sequence ID" value="PRD58860.1"/>
    <property type="molecule type" value="Genomic_DNA"/>
</dbReference>
<dbReference type="Pfam" id="PF13238">
    <property type="entry name" value="AAA_18"/>
    <property type="match status" value="1"/>
</dbReference>
<dbReference type="SUPFAM" id="SSF52540">
    <property type="entry name" value="P-loop containing nucleoside triphosphate hydrolases"/>
    <property type="match status" value="1"/>
</dbReference>
<dbReference type="NCBIfam" id="TIGR02322">
    <property type="entry name" value="phosphon_PhnN"/>
    <property type="match status" value="1"/>
</dbReference>
<evidence type="ECO:0000259" key="7">
    <source>
        <dbReference type="PROSITE" id="PS50052"/>
    </source>
</evidence>
<dbReference type="UniPathway" id="UPA00087">
    <property type="reaction ID" value="UER00175"/>
</dbReference>
<dbReference type="OrthoDB" id="341217at2"/>
<dbReference type="SMART" id="SM00072">
    <property type="entry name" value="GuKc"/>
    <property type="match status" value="1"/>
</dbReference>
<dbReference type="GO" id="GO:0006015">
    <property type="term" value="P:5-phosphoribose 1-diphosphate biosynthetic process"/>
    <property type="evidence" value="ECO:0007669"/>
    <property type="project" value="UniProtKB-UniRule"/>
</dbReference>
<keyword evidence="4 6" id="KW-0547">Nucleotide-binding</keyword>
<feature type="binding site" evidence="6">
    <location>
        <begin position="28"/>
        <end position="35"/>
    </location>
    <ligand>
        <name>ATP</name>
        <dbReference type="ChEBI" id="CHEBI:30616"/>
    </ligand>
</feature>
<evidence type="ECO:0000256" key="5">
    <source>
        <dbReference type="ARBA" id="ARBA00022840"/>
    </source>
</evidence>
<keyword evidence="9" id="KW-1185">Reference proteome</keyword>
<dbReference type="InterPro" id="IPR012699">
    <property type="entry name" value="PhnN"/>
</dbReference>
<proteinExistence type="inferred from homology"/>
<dbReference type="GO" id="GO:0005524">
    <property type="term" value="F:ATP binding"/>
    <property type="evidence" value="ECO:0007669"/>
    <property type="project" value="UniProtKB-KW"/>
</dbReference>
<evidence type="ECO:0000256" key="1">
    <source>
        <dbReference type="ARBA" id="ARBA00000373"/>
    </source>
</evidence>
<dbReference type="InterPro" id="IPR027417">
    <property type="entry name" value="P-loop_NTPase"/>
</dbReference>
<dbReference type="AlphaFoldDB" id="A0A2S9JZV2"/>
<evidence type="ECO:0000256" key="4">
    <source>
        <dbReference type="ARBA" id="ARBA00022741"/>
    </source>
</evidence>
<dbReference type="GO" id="GO:0005829">
    <property type="term" value="C:cytosol"/>
    <property type="evidence" value="ECO:0007669"/>
    <property type="project" value="TreeGrafter"/>
</dbReference>